<sequence>MFGHFVQAVPCPTFEESELLVIVVRKVARASGNTALSSPCWDVLAPMRRVANYHSS</sequence>
<proteinExistence type="predicted"/>
<dbReference type="AlphaFoldDB" id="A0A2Z7DD21"/>
<gene>
    <name evidence="1" type="ORF">F511_24271</name>
</gene>
<evidence type="ECO:0000313" key="1">
    <source>
        <dbReference type="EMBL" id="KZV57789.1"/>
    </source>
</evidence>
<name>A0A2Z7DD21_9LAMI</name>
<dbReference type="Proteomes" id="UP000250235">
    <property type="component" value="Unassembled WGS sequence"/>
</dbReference>
<keyword evidence="2" id="KW-1185">Reference proteome</keyword>
<evidence type="ECO:0000313" key="2">
    <source>
        <dbReference type="Proteomes" id="UP000250235"/>
    </source>
</evidence>
<accession>A0A2Z7DD21</accession>
<reference evidence="1 2" key="1">
    <citation type="journal article" date="2015" name="Proc. Natl. Acad. Sci. U.S.A.">
        <title>The resurrection genome of Boea hygrometrica: A blueprint for survival of dehydration.</title>
        <authorList>
            <person name="Xiao L."/>
            <person name="Yang G."/>
            <person name="Zhang L."/>
            <person name="Yang X."/>
            <person name="Zhao S."/>
            <person name="Ji Z."/>
            <person name="Zhou Q."/>
            <person name="Hu M."/>
            <person name="Wang Y."/>
            <person name="Chen M."/>
            <person name="Xu Y."/>
            <person name="Jin H."/>
            <person name="Xiao X."/>
            <person name="Hu G."/>
            <person name="Bao F."/>
            <person name="Hu Y."/>
            <person name="Wan P."/>
            <person name="Li L."/>
            <person name="Deng X."/>
            <person name="Kuang T."/>
            <person name="Xiang C."/>
            <person name="Zhu J.K."/>
            <person name="Oliver M.J."/>
            <person name="He Y."/>
        </authorList>
    </citation>
    <scope>NUCLEOTIDE SEQUENCE [LARGE SCALE GENOMIC DNA]</scope>
    <source>
        <strain evidence="2">cv. XS01</strain>
    </source>
</reference>
<dbReference type="EMBL" id="KQ987252">
    <property type="protein sequence ID" value="KZV57789.1"/>
    <property type="molecule type" value="Genomic_DNA"/>
</dbReference>
<protein>
    <submittedName>
        <fullName evidence="1">Uncharacterized protein</fullName>
    </submittedName>
</protein>
<organism evidence="1 2">
    <name type="scientific">Dorcoceras hygrometricum</name>
    <dbReference type="NCBI Taxonomy" id="472368"/>
    <lineage>
        <taxon>Eukaryota</taxon>
        <taxon>Viridiplantae</taxon>
        <taxon>Streptophyta</taxon>
        <taxon>Embryophyta</taxon>
        <taxon>Tracheophyta</taxon>
        <taxon>Spermatophyta</taxon>
        <taxon>Magnoliopsida</taxon>
        <taxon>eudicotyledons</taxon>
        <taxon>Gunneridae</taxon>
        <taxon>Pentapetalae</taxon>
        <taxon>asterids</taxon>
        <taxon>lamiids</taxon>
        <taxon>Lamiales</taxon>
        <taxon>Gesneriaceae</taxon>
        <taxon>Didymocarpoideae</taxon>
        <taxon>Trichosporeae</taxon>
        <taxon>Loxocarpinae</taxon>
        <taxon>Dorcoceras</taxon>
    </lineage>
</organism>